<dbReference type="NCBIfam" id="TIGR01643">
    <property type="entry name" value="YD_repeat_2x"/>
    <property type="match status" value="3"/>
</dbReference>
<accession>A0A4U3LRX6</accession>
<dbReference type="Gene3D" id="2.180.10.10">
    <property type="entry name" value="RHS repeat-associated core"/>
    <property type="match status" value="1"/>
</dbReference>
<gene>
    <name evidence="1" type="ORF">FDA94_37435</name>
</gene>
<dbReference type="Proteomes" id="UP000308705">
    <property type="component" value="Unassembled WGS sequence"/>
</dbReference>
<dbReference type="InterPro" id="IPR006530">
    <property type="entry name" value="YD"/>
</dbReference>
<dbReference type="AlphaFoldDB" id="A0A4U3LRX6"/>
<dbReference type="InterPro" id="IPR031325">
    <property type="entry name" value="RHS_repeat"/>
</dbReference>
<dbReference type="InterPro" id="IPR050708">
    <property type="entry name" value="T6SS_VgrG/RHS"/>
</dbReference>
<name>A0A4U3LRX6_9ACTN</name>
<organism evidence="1 2">
    <name type="scientific">Herbidospora galbida</name>
    <dbReference type="NCBI Taxonomy" id="2575442"/>
    <lineage>
        <taxon>Bacteria</taxon>
        <taxon>Bacillati</taxon>
        <taxon>Actinomycetota</taxon>
        <taxon>Actinomycetes</taxon>
        <taxon>Streptosporangiales</taxon>
        <taxon>Streptosporangiaceae</taxon>
        <taxon>Herbidospora</taxon>
    </lineage>
</organism>
<dbReference type="PANTHER" id="PTHR32305">
    <property type="match status" value="1"/>
</dbReference>
<reference evidence="1 2" key="1">
    <citation type="submission" date="2019-04" db="EMBL/GenBank/DDBJ databases">
        <title>Herbidospora sp. NEAU-GS14.nov., a novel actinomycete isolated from soil.</title>
        <authorList>
            <person name="Han L."/>
        </authorList>
    </citation>
    <scope>NUCLEOTIDE SEQUENCE [LARGE SCALE GENOMIC DNA]</scope>
    <source>
        <strain evidence="1 2">NEAU-GS14</strain>
    </source>
</reference>
<dbReference type="OrthoDB" id="291011at2"/>
<dbReference type="EMBL" id="SZQA01000070">
    <property type="protein sequence ID" value="TKK78718.1"/>
    <property type="molecule type" value="Genomic_DNA"/>
</dbReference>
<dbReference type="SUPFAM" id="SSF82171">
    <property type="entry name" value="DPP6 N-terminal domain-like"/>
    <property type="match status" value="1"/>
</dbReference>
<protein>
    <submittedName>
        <fullName evidence="1">RHS repeat protein</fullName>
    </submittedName>
</protein>
<sequence>MSTFRDVHARHAVRRIPLGDAAEVLVDLRDGTPVVRWLDLVVPGTRAHLRLVREYRGDSRHEAGLGPGWRLDPAPVRGPAGEPVVVDDQGRVVTLHLDTGGLITKIVDPLGAQAAVFLYDLAGRPVRHTDAAGATTVFRWDDDDRLTGVEDPAGGALTFTYEGRAVTALDWGVGRLTFAYSPGRTTVTDAAGRVTVHDFDGRGRLTGLGDGRRWAWTDDDLLREETDALGGVVTREHDHEGRLTALRLPTGEKSGAEYGPQTVLRDPAGRELRLDIDDQGRPVRALVPGRDEPLDIRTYHPVHGRPLTFTDGNGHTTSFGYDPAGNLTSVTPPAPLGPVRYAYDGLSRIAGVTGGDGRTVGYRHDHAGRLAEVVDEATGTVLASFSHDGLGRVTRRSGPGWSYAHTWTPTGRGPRISRSVRTADGEPDEVVRYDHSPDGDLLAVTTPGGITAYAYDENGRPATVTTPAGHVARLTHDAAGRLVRVDLGAAVQEIEHDASGRRTALTVRGPDGRPRLAARYAYEGGLLRTAEIDGATVEYAYDGLGRLVAAGGTEYAYDRAHNLVRLGEIAFTLNAAGQVTRFGDTGFTYDGAGDFVEEVNPTGSFAYSPTHQTLTGVFGGIRVVDVSYDGLDQRAPRRITETTVDGRTVTHVLTWSELGLLRVVDDGAPTDLVRSPGGTPLALTAPGGDHHWIVTDHQGSVLALIGADGELTARYRYTPHGAVTAEGPAAALNPLRFLGAYQLLRSAHVLDDHLYNGYWGRFTQPDPRRRAYAPYTFRDNDPVNTGTPARHDFWAVLSGHPVERFFPGPPEPPLPECAGDRIPLIAGEPPARFPLD</sequence>
<evidence type="ECO:0000313" key="2">
    <source>
        <dbReference type="Proteomes" id="UP000308705"/>
    </source>
</evidence>
<dbReference type="PANTHER" id="PTHR32305:SF15">
    <property type="entry name" value="PROTEIN RHSA-RELATED"/>
    <property type="match status" value="1"/>
</dbReference>
<dbReference type="RefSeq" id="WP_137251761.1">
    <property type="nucleotide sequence ID" value="NZ_SZQA01000070.1"/>
</dbReference>
<evidence type="ECO:0000313" key="1">
    <source>
        <dbReference type="EMBL" id="TKK78718.1"/>
    </source>
</evidence>
<dbReference type="Pfam" id="PF05593">
    <property type="entry name" value="RHS_repeat"/>
    <property type="match status" value="5"/>
</dbReference>
<keyword evidence="2" id="KW-1185">Reference proteome</keyword>
<proteinExistence type="predicted"/>
<comment type="caution">
    <text evidence="1">The sequence shown here is derived from an EMBL/GenBank/DDBJ whole genome shotgun (WGS) entry which is preliminary data.</text>
</comment>